<accession>A0A6G0T9T0</accession>
<dbReference type="InterPro" id="IPR012337">
    <property type="entry name" value="RNaseH-like_sf"/>
</dbReference>
<name>A0A6G0T9T0_APHGL</name>
<comment type="caution">
    <text evidence="1">The sequence shown here is derived from an EMBL/GenBank/DDBJ whole genome shotgun (WGS) entry which is preliminary data.</text>
</comment>
<keyword evidence="2" id="KW-1185">Reference proteome</keyword>
<dbReference type="EMBL" id="VYZN01000048">
    <property type="protein sequence ID" value="KAE9528706.1"/>
    <property type="molecule type" value="Genomic_DNA"/>
</dbReference>
<proteinExistence type="predicted"/>
<protein>
    <submittedName>
        <fullName evidence="1">Uncharacterized protein</fullName>
    </submittedName>
</protein>
<sequence>MTHCYHTTALLDEIFLLQASNLLTVFLTFGAPKILQSDNGRQPRHPQSQESLERSNQDVENMLYALWMKDNKTEKWSIASYKKLTVEEDFEEIYSKYENENIKQDILVNYCKMCENEFREDVFDLCKTNYAIYEERKAEHKGQEKAAEKMLQVLGSNVVIPALKINDCIKISVPKVDR</sequence>
<gene>
    <name evidence="1" type="ORF">AGLY_012281</name>
</gene>
<reference evidence="1 2" key="1">
    <citation type="submission" date="2019-08" db="EMBL/GenBank/DDBJ databases">
        <title>The genome of the soybean aphid Biotype 1, its phylome, world population structure and adaptation to the North American continent.</title>
        <authorList>
            <person name="Giordano R."/>
            <person name="Donthu R.K."/>
            <person name="Hernandez A.G."/>
            <person name="Wright C.L."/>
            <person name="Zimin A.V."/>
        </authorList>
    </citation>
    <scope>NUCLEOTIDE SEQUENCE [LARGE SCALE GENOMIC DNA]</scope>
    <source>
        <tissue evidence="1">Whole aphids</tissue>
    </source>
</reference>
<dbReference type="OrthoDB" id="2499658at2759"/>
<dbReference type="AlphaFoldDB" id="A0A6G0T9T0"/>
<evidence type="ECO:0000313" key="2">
    <source>
        <dbReference type="Proteomes" id="UP000475862"/>
    </source>
</evidence>
<evidence type="ECO:0000313" key="1">
    <source>
        <dbReference type="EMBL" id="KAE9528706.1"/>
    </source>
</evidence>
<dbReference type="SUPFAM" id="SSF53098">
    <property type="entry name" value="Ribonuclease H-like"/>
    <property type="match status" value="1"/>
</dbReference>
<organism evidence="1 2">
    <name type="scientific">Aphis glycines</name>
    <name type="common">Soybean aphid</name>
    <dbReference type="NCBI Taxonomy" id="307491"/>
    <lineage>
        <taxon>Eukaryota</taxon>
        <taxon>Metazoa</taxon>
        <taxon>Ecdysozoa</taxon>
        <taxon>Arthropoda</taxon>
        <taxon>Hexapoda</taxon>
        <taxon>Insecta</taxon>
        <taxon>Pterygota</taxon>
        <taxon>Neoptera</taxon>
        <taxon>Paraneoptera</taxon>
        <taxon>Hemiptera</taxon>
        <taxon>Sternorrhyncha</taxon>
        <taxon>Aphidomorpha</taxon>
        <taxon>Aphidoidea</taxon>
        <taxon>Aphididae</taxon>
        <taxon>Aphidini</taxon>
        <taxon>Aphis</taxon>
        <taxon>Aphis</taxon>
    </lineage>
</organism>
<dbReference type="Proteomes" id="UP000475862">
    <property type="component" value="Unassembled WGS sequence"/>
</dbReference>